<proteinExistence type="inferred from homology"/>
<dbReference type="AlphaFoldDB" id="A0A4Q7MLA9"/>
<reference evidence="9 10" key="1">
    <citation type="submission" date="2019-02" db="EMBL/GenBank/DDBJ databases">
        <title>Genomic Encyclopedia of Type Strains, Phase IV (KMG-IV): sequencing the most valuable type-strain genomes for metagenomic binning, comparative biology and taxonomic classification.</title>
        <authorList>
            <person name="Goeker M."/>
        </authorList>
    </citation>
    <scope>NUCLEOTIDE SEQUENCE [LARGE SCALE GENOMIC DNA]</scope>
    <source>
        <strain evidence="9 10">DSM 18116</strain>
    </source>
</reference>
<dbReference type="PROSITE" id="PS51257">
    <property type="entry name" value="PROKAR_LIPOPROTEIN"/>
    <property type="match status" value="1"/>
</dbReference>
<organism evidence="9 10">
    <name type="scientific">Pseudobacter ginsenosidimutans</name>
    <dbReference type="NCBI Taxonomy" id="661488"/>
    <lineage>
        <taxon>Bacteria</taxon>
        <taxon>Pseudomonadati</taxon>
        <taxon>Bacteroidota</taxon>
        <taxon>Chitinophagia</taxon>
        <taxon>Chitinophagales</taxon>
        <taxon>Chitinophagaceae</taxon>
        <taxon>Pseudobacter</taxon>
    </lineage>
</organism>
<keyword evidence="4" id="KW-0472">Membrane</keyword>
<comment type="similarity">
    <text evidence="2">Belongs to the SusD family.</text>
</comment>
<evidence type="ECO:0000313" key="9">
    <source>
        <dbReference type="EMBL" id="RZS69145.1"/>
    </source>
</evidence>
<evidence type="ECO:0000256" key="4">
    <source>
        <dbReference type="ARBA" id="ARBA00023136"/>
    </source>
</evidence>
<dbReference type="SUPFAM" id="SSF48452">
    <property type="entry name" value="TPR-like"/>
    <property type="match status" value="1"/>
</dbReference>
<feature type="domain" description="SusD-like N-terminal" evidence="8">
    <location>
        <begin position="21"/>
        <end position="229"/>
    </location>
</feature>
<dbReference type="EMBL" id="SGXA01000003">
    <property type="protein sequence ID" value="RZS69145.1"/>
    <property type="molecule type" value="Genomic_DNA"/>
</dbReference>
<feature type="chain" id="PRO_5020391339" evidence="6">
    <location>
        <begin position="20"/>
        <end position="461"/>
    </location>
</feature>
<dbReference type="InterPro" id="IPR011990">
    <property type="entry name" value="TPR-like_helical_dom_sf"/>
</dbReference>
<dbReference type="Pfam" id="PF07980">
    <property type="entry name" value="SusD_RagB"/>
    <property type="match status" value="1"/>
</dbReference>
<evidence type="ECO:0000256" key="5">
    <source>
        <dbReference type="ARBA" id="ARBA00023237"/>
    </source>
</evidence>
<dbReference type="Proteomes" id="UP000293874">
    <property type="component" value="Unassembled WGS sequence"/>
</dbReference>
<dbReference type="InterPro" id="IPR033985">
    <property type="entry name" value="SusD-like_N"/>
</dbReference>
<comment type="caution">
    <text evidence="9">The sequence shown here is derived from an EMBL/GenBank/DDBJ whole genome shotgun (WGS) entry which is preliminary data.</text>
</comment>
<dbReference type="GO" id="GO:0009279">
    <property type="term" value="C:cell outer membrane"/>
    <property type="evidence" value="ECO:0007669"/>
    <property type="project" value="UniProtKB-SubCell"/>
</dbReference>
<keyword evidence="3 6" id="KW-0732">Signal</keyword>
<evidence type="ECO:0000259" key="7">
    <source>
        <dbReference type="Pfam" id="PF07980"/>
    </source>
</evidence>
<evidence type="ECO:0000256" key="6">
    <source>
        <dbReference type="SAM" id="SignalP"/>
    </source>
</evidence>
<keyword evidence="10" id="KW-1185">Reference proteome</keyword>
<evidence type="ECO:0000256" key="3">
    <source>
        <dbReference type="ARBA" id="ARBA00022729"/>
    </source>
</evidence>
<evidence type="ECO:0000256" key="1">
    <source>
        <dbReference type="ARBA" id="ARBA00004442"/>
    </source>
</evidence>
<gene>
    <name evidence="9" type="ORF">EV199_4971</name>
</gene>
<evidence type="ECO:0000259" key="8">
    <source>
        <dbReference type="Pfam" id="PF14322"/>
    </source>
</evidence>
<dbReference type="Gene3D" id="1.25.40.390">
    <property type="match status" value="1"/>
</dbReference>
<evidence type="ECO:0000313" key="10">
    <source>
        <dbReference type="Proteomes" id="UP000293874"/>
    </source>
</evidence>
<dbReference type="InterPro" id="IPR012944">
    <property type="entry name" value="SusD_RagB_dom"/>
</dbReference>
<keyword evidence="5" id="KW-0998">Cell outer membrane</keyword>
<accession>A0A4Q7MLA9</accession>
<dbReference type="Pfam" id="PF14322">
    <property type="entry name" value="SusD-like_3"/>
    <property type="match status" value="1"/>
</dbReference>
<feature type="signal peptide" evidence="6">
    <location>
        <begin position="1"/>
        <end position="19"/>
    </location>
</feature>
<protein>
    <submittedName>
        <fullName evidence="9">SusD-like starch-binding protein associating with outer membrane</fullName>
    </submittedName>
</protein>
<feature type="domain" description="RagB/SusD" evidence="7">
    <location>
        <begin position="343"/>
        <end position="422"/>
    </location>
</feature>
<comment type="subcellular location">
    <subcellularLocation>
        <location evidence="1">Cell outer membrane</location>
    </subcellularLocation>
</comment>
<name>A0A4Q7MLA9_9BACT</name>
<evidence type="ECO:0000256" key="2">
    <source>
        <dbReference type="ARBA" id="ARBA00006275"/>
    </source>
</evidence>
<sequence>MIIRKLVYLLMPISLTACSKNFLDKKSDQSQRVPAHVSEYAALLDNKNMNVNGLNLNACGSDEYFITEAQYNSFPTGITTLYERMAYDWEGDMSLAGEQAGVDWKDNYNRIMQCNLVLEGLDNLNNVDDQQEFDRAKGTALFIRSLNFFHLAEQYCLTPTVSEMEQALGIPLKLEVNFDRQVSRATLKKTYAQIIDDLTAAILLLPVSSNHTTRPGKAAAHALLAKVYLILNEFDKVEMHAAEAIKINPYLLDLNKTENVNTQPFPSLYENREILFHGQLIELTMPGMMDLDPELAALYKDDDLRPDHYFKNDGNNRVSLFGTYAGFNDFSRPILFSGLAVDEVYLLHAEACARQSKLTTALESLNFLRKHRIDRSKYIALSSTNKDEVLVWVLEERRRELVLRGNRWGDIKRLNREPRYAKTLVRNNGAVQRTLPPGDLRFAWPLHEYAIIYDKLEQNPR</sequence>